<dbReference type="GO" id="GO:0008168">
    <property type="term" value="F:methyltransferase activity"/>
    <property type="evidence" value="ECO:0007669"/>
    <property type="project" value="UniProtKB-KW"/>
</dbReference>
<accession>A0A0D3ITV7</accession>
<keyword evidence="2" id="KW-0158">Chromosome</keyword>
<dbReference type="Gene3D" id="2.170.270.10">
    <property type="entry name" value="SET domain"/>
    <property type="match status" value="1"/>
</dbReference>
<feature type="domain" description="SET" evidence="9">
    <location>
        <begin position="556"/>
        <end position="682"/>
    </location>
</feature>
<dbReference type="GeneID" id="17260761"/>
<comment type="subcellular location">
    <subcellularLocation>
        <location evidence="1">Chromosome</location>
    </subcellularLocation>
</comment>
<protein>
    <recommendedName>
        <fullName evidence="9">SET domain-containing protein</fullName>
    </recommendedName>
</protein>
<keyword evidence="5" id="KW-0949">S-adenosyl-L-methionine</keyword>
<keyword evidence="3" id="KW-0489">Methyltransferase</keyword>
<evidence type="ECO:0000256" key="7">
    <source>
        <dbReference type="ARBA" id="ARBA00022833"/>
    </source>
</evidence>
<evidence type="ECO:0000256" key="2">
    <source>
        <dbReference type="ARBA" id="ARBA00022454"/>
    </source>
</evidence>
<dbReference type="GO" id="GO:0032259">
    <property type="term" value="P:methylation"/>
    <property type="evidence" value="ECO:0007669"/>
    <property type="project" value="UniProtKB-KW"/>
</dbReference>
<name>A0A0D3ITV7_EMIH1</name>
<evidence type="ECO:0000313" key="10">
    <source>
        <dbReference type="EnsemblProtists" id="EOD14692"/>
    </source>
</evidence>
<evidence type="ECO:0000256" key="5">
    <source>
        <dbReference type="ARBA" id="ARBA00022691"/>
    </source>
</evidence>
<evidence type="ECO:0000256" key="1">
    <source>
        <dbReference type="ARBA" id="ARBA00004286"/>
    </source>
</evidence>
<evidence type="ECO:0000313" key="11">
    <source>
        <dbReference type="Proteomes" id="UP000013827"/>
    </source>
</evidence>
<feature type="compositionally biased region" description="Basic residues" evidence="8">
    <location>
        <begin position="228"/>
        <end position="238"/>
    </location>
</feature>
<keyword evidence="7" id="KW-0862">Zinc</keyword>
<evidence type="ECO:0000256" key="3">
    <source>
        <dbReference type="ARBA" id="ARBA00022603"/>
    </source>
</evidence>
<dbReference type="InterPro" id="IPR046341">
    <property type="entry name" value="SET_dom_sf"/>
</dbReference>
<dbReference type="eggNOG" id="KOG1082">
    <property type="taxonomic scope" value="Eukaryota"/>
</dbReference>
<keyword evidence="6" id="KW-0479">Metal-binding</keyword>
<dbReference type="SUPFAM" id="SSF48403">
    <property type="entry name" value="Ankyrin repeat"/>
    <property type="match status" value="1"/>
</dbReference>
<sequence>MPTVRKLRISTRHLTEGQKVRILLPCKCRQGDRGHIAIVKVACPSMTFVWDEEDCALRLEERKQLTEALCNETKNGNSQRVADLLSQGAHAFGVERGKRSPMHEAATYAPCLIELLLGKGPLYFVCCALRDASEGDKATLIAGGRELLARSPDPRAEVSYAQKKGYTPLMEASESGSADLVEPMLEALAAAEALGEVDKQDKSGMSALHWAAQSAPDEEIEKTEARRPPRKPPPKRPHSALGGSALGRRVEARVGEGGGAGEARGAASEPGPSRARPTAQSKLVRRSSSPVVPRPALGEAQVREWHARAIHTLKRAGQGEALAALAKFLYDAEAAAPSLRELAGAGLLKPASVLHVLAGPPSKLVKGLAVEGKPNYPKIQKRDGAYERSLLLYQVSGPPTRLVYPPGCPAPEPEDEAALEAAASAASAAVSAELDKAAWPTATRQMVALWWARAARPHASAEAQLRVARGLFERGRFENVPGEFAQCSLVQQLRDVLVSLDPKVEIASAVGPGGQSVEPPLFVYASEQVSFDVLPPLPRKQKPVPAQLPGAAGVEKKLRLFLTKCSESSAVWGVQAAEDIRQDDFVCEYVGELISPEEEGRRTRLHERVGDYVFERGSASSDQFVDGFAVRNVGAFINFRCDPNLVVRPLKSYFDPDGRWCRFGFFAKKDIKEGDEVGYLRDPGATTRRKYSEKKCLCGATERGEVKCRGWL</sequence>
<dbReference type="KEGG" id="ehx:EMIHUDRAFT_197202"/>
<dbReference type="GO" id="GO:0046872">
    <property type="term" value="F:metal ion binding"/>
    <property type="evidence" value="ECO:0007669"/>
    <property type="project" value="UniProtKB-KW"/>
</dbReference>
<reference evidence="11" key="1">
    <citation type="journal article" date="2013" name="Nature">
        <title>Pan genome of the phytoplankton Emiliania underpins its global distribution.</title>
        <authorList>
            <person name="Read B.A."/>
            <person name="Kegel J."/>
            <person name="Klute M.J."/>
            <person name="Kuo A."/>
            <person name="Lefebvre S.C."/>
            <person name="Maumus F."/>
            <person name="Mayer C."/>
            <person name="Miller J."/>
            <person name="Monier A."/>
            <person name="Salamov A."/>
            <person name="Young J."/>
            <person name="Aguilar M."/>
            <person name="Claverie J.M."/>
            <person name="Frickenhaus S."/>
            <person name="Gonzalez K."/>
            <person name="Herman E.K."/>
            <person name="Lin Y.C."/>
            <person name="Napier J."/>
            <person name="Ogata H."/>
            <person name="Sarno A.F."/>
            <person name="Shmutz J."/>
            <person name="Schroeder D."/>
            <person name="de Vargas C."/>
            <person name="Verret F."/>
            <person name="von Dassow P."/>
            <person name="Valentin K."/>
            <person name="Van de Peer Y."/>
            <person name="Wheeler G."/>
            <person name="Dacks J.B."/>
            <person name="Delwiche C.F."/>
            <person name="Dyhrman S.T."/>
            <person name="Glockner G."/>
            <person name="John U."/>
            <person name="Richards T."/>
            <person name="Worden A.Z."/>
            <person name="Zhang X."/>
            <person name="Grigoriev I.V."/>
            <person name="Allen A.E."/>
            <person name="Bidle K."/>
            <person name="Borodovsky M."/>
            <person name="Bowler C."/>
            <person name="Brownlee C."/>
            <person name="Cock J.M."/>
            <person name="Elias M."/>
            <person name="Gladyshev V.N."/>
            <person name="Groth M."/>
            <person name="Guda C."/>
            <person name="Hadaegh A."/>
            <person name="Iglesias-Rodriguez M.D."/>
            <person name="Jenkins J."/>
            <person name="Jones B.M."/>
            <person name="Lawson T."/>
            <person name="Leese F."/>
            <person name="Lindquist E."/>
            <person name="Lobanov A."/>
            <person name="Lomsadze A."/>
            <person name="Malik S.B."/>
            <person name="Marsh M.E."/>
            <person name="Mackinder L."/>
            <person name="Mock T."/>
            <person name="Mueller-Roeber B."/>
            <person name="Pagarete A."/>
            <person name="Parker M."/>
            <person name="Probert I."/>
            <person name="Quesneville H."/>
            <person name="Raines C."/>
            <person name="Rensing S.A."/>
            <person name="Riano-Pachon D.M."/>
            <person name="Richier S."/>
            <person name="Rokitta S."/>
            <person name="Shiraiwa Y."/>
            <person name="Soanes D.M."/>
            <person name="van der Giezen M."/>
            <person name="Wahlund T.M."/>
            <person name="Williams B."/>
            <person name="Wilson W."/>
            <person name="Wolfe G."/>
            <person name="Wurch L.L."/>
        </authorList>
    </citation>
    <scope>NUCLEOTIDE SEQUENCE</scope>
</reference>
<feature type="region of interest" description="Disordered" evidence="8">
    <location>
        <begin position="208"/>
        <end position="294"/>
    </location>
</feature>
<dbReference type="InterPro" id="IPR001214">
    <property type="entry name" value="SET_dom"/>
</dbReference>
<dbReference type="PROSITE" id="PS50280">
    <property type="entry name" value="SET"/>
    <property type="match status" value="1"/>
</dbReference>
<dbReference type="HOGENOM" id="CLU_388040_0_0_1"/>
<dbReference type="AlphaFoldDB" id="A0A0D3ITV7"/>
<evidence type="ECO:0000256" key="6">
    <source>
        <dbReference type="ARBA" id="ARBA00022723"/>
    </source>
</evidence>
<dbReference type="EnsemblProtists" id="EOD14692">
    <property type="protein sequence ID" value="EOD14692"/>
    <property type="gene ID" value="EMIHUDRAFT_197202"/>
</dbReference>
<dbReference type="Proteomes" id="UP000013827">
    <property type="component" value="Unassembled WGS sequence"/>
</dbReference>
<dbReference type="STRING" id="2903.R1BY16"/>
<dbReference type="PANTHER" id="PTHR46223">
    <property type="entry name" value="HISTONE-LYSINE N-METHYLTRANSFERASE SUV39H"/>
    <property type="match status" value="1"/>
</dbReference>
<dbReference type="SMART" id="SM00317">
    <property type="entry name" value="SET"/>
    <property type="match status" value="1"/>
</dbReference>
<evidence type="ECO:0000259" key="9">
    <source>
        <dbReference type="PROSITE" id="PS50280"/>
    </source>
</evidence>
<proteinExistence type="predicted"/>
<evidence type="ECO:0000256" key="4">
    <source>
        <dbReference type="ARBA" id="ARBA00022679"/>
    </source>
</evidence>
<dbReference type="RefSeq" id="XP_005767121.1">
    <property type="nucleotide sequence ID" value="XM_005767064.1"/>
</dbReference>
<dbReference type="PaxDb" id="2903-EOD14692"/>
<dbReference type="InterPro" id="IPR050973">
    <property type="entry name" value="H3K9_Histone-Lys_N-MTase"/>
</dbReference>
<dbReference type="GO" id="GO:0005694">
    <property type="term" value="C:chromosome"/>
    <property type="evidence" value="ECO:0007669"/>
    <property type="project" value="UniProtKB-SubCell"/>
</dbReference>
<dbReference type="Pfam" id="PF00856">
    <property type="entry name" value="SET"/>
    <property type="match status" value="1"/>
</dbReference>
<dbReference type="PANTHER" id="PTHR46223:SF3">
    <property type="entry name" value="HISTONE-LYSINE N-METHYLTRANSFERASE SET-23"/>
    <property type="match status" value="1"/>
</dbReference>
<evidence type="ECO:0000256" key="8">
    <source>
        <dbReference type="SAM" id="MobiDB-lite"/>
    </source>
</evidence>
<dbReference type="SUPFAM" id="SSF82199">
    <property type="entry name" value="SET domain"/>
    <property type="match status" value="1"/>
</dbReference>
<organism evidence="10 11">
    <name type="scientific">Emiliania huxleyi (strain CCMP1516)</name>
    <dbReference type="NCBI Taxonomy" id="280463"/>
    <lineage>
        <taxon>Eukaryota</taxon>
        <taxon>Haptista</taxon>
        <taxon>Haptophyta</taxon>
        <taxon>Prymnesiophyceae</taxon>
        <taxon>Isochrysidales</taxon>
        <taxon>Noelaerhabdaceae</taxon>
        <taxon>Emiliania</taxon>
    </lineage>
</organism>
<keyword evidence="11" id="KW-1185">Reference proteome</keyword>
<keyword evidence="4" id="KW-0808">Transferase</keyword>
<dbReference type="InterPro" id="IPR036770">
    <property type="entry name" value="Ankyrin_rpt-contain_sf"/>
</dbReference>
<reference evidence="10" key="2">
    <citation type="submission" date="2024-10" db="UniProtKB">
        <authorList>
            <consortium name="EnsemblProtists"/>
        </authorList>
    </citation>
    <scope>IDENTIFICATION</scope>
</reference>
<dbReference type="Gene3D" id="1.25.40.20">
    <property type="entry name" value="Ankyrin repeat-containing domain"/>
    <property type="match status" value="1"/>
</dbReference>